<dbReference type="InterPro" id="IPR025451">
    <property type="entry name" value="DUF4211"/>
</dbReference>
<accession>A0A9P6JTD9</accession>
<dbReference type="OrthoDB" id="21499at2759"/>
<feature type="compositionally biased region" description="Acidic residues" evidence="1">
    <location>
        <begin position="156"/>
        <end position="167"/>
    </location>
</feature>
<sequence length="453" mass="52090">MSSPIKLTKTRTFSPDSSSDDLGEIHLAPATHASTHDDGDEDDNLIVTKSSRKRRLVSRSPSLSVREEDTKSKIVLTSELEAQSEEVEPAPTKRRRLRRRGSSQDRNDSTDDDAKELVEEVDEERILETRLRTRGKKSTFQENLEKLRSLQNDVVELDSESEGEEDEASFKPFKGAKPSRLNDADEDDDDSSSGSSGFIVEDDDVVQLPAQFSMETHQDISHQFKKIFQFFVYVAVQPLKRRRAFMQNNIENEEYFSVPLQVTQRKLSGMRDSLVASSIWKPEYKKNLEKFPEFSLTVMDFAVPHCDACNLGSRMSTLVGRLEGEPYDPLGFNNIPNKKKRRSDKDEKSEYSLGRFCARRTRVYHKFSHWEFNLFSTIEGELENVRSSRSSGGFQRVAFFRGREPPEDLTDADAFCEWLDERKVIDMEWQKLKEMMESARHLEIHGKGGDDED</sequence>
<feature type="compositionally biased region" description="Basic residues" evidence="1">
    <location>
        <begin position="92"/>
        <end position="101"/>
    </location>
</feature>
<evidence type="ECO:0000313" key="4">
    <source>
        <dbReference type="Proteomes" id="UP000807306"/>
    </source>
</evidence>
<feature type="compositionally biased region" description="Polar residues" evidence="1">
    <location>
        <begin position="1"/>
        <end position="17"/>
    </location>
</feature>
<protein>
    <recommendedName>
        <fullName evidence="2">DUF4211 domain-containing protein</fullName>
    </recommendedName>
</protein>
<name>A0A9P6JTD9_9AGAR</name>
<proteinExistence type="predicted"/>
<dbReference type="Pfam" id="PF13926">
    <property type="entry name" value="DUF4211"/>
    <property type="match status" value="1"/>
</dbReference>
<comment type="caution">
    <text evidence="3">The sequence shown here is derived from an EMBL/GenBank/DDBJ whole genome shotgun (WGS) entry which is preliminary data.</text>
</comment>
<feature type="compositionally biased region" description="Acidic residues" evidence="1">
    <location>
        <begin position="110"/>
        <end position="123"/>
    </location>
</feature>
<dbReference type="EMBL" id="MU157830">
    <property type="protein sequence ID" value="KAF9533012.1"/>
    <property type="molecule type" value="Genomic_DNA"/>
</dbReference>
<gene>
    <name evidence="3" type="ORF">CPB83DRAFT_758503</name>
</gene>
<dbReference type="PANTHER" id="PTHR14689:SF0">
    <property type="entry name" value="COILED-COIL DOMAIN-CONTAINING PROTEIN 82"/>
    <property type="match status" value="1"/>
</dbReference>
<feature type="region of interest" description="Disordered" evidence="1">
    <location>
        <begin position="1"/>
        <end position="125"/>
    </location>
</feature>
<evidence type="ECO:0000259" key="2">
    <source>
        <dbReference type="Pfam" id="PF13926"/>
    </source>
</evidence>
<dbReference type="PANTHER" id="PTHR14689">
    <property type="entry name" value="PHORBOL-ESTER_DAG-TYPE DOMAIN-CONTAINING PROTEIN"/>
    <property type="match status" value="1"/>
</dbReference>
<dbReference type="AlphaFoldDB" id="A0A9P6JTD9"/>
<feature type="region of interest" description="Disordered" evidence="1">
    <location>
        <begin position="156"/>
        <end position="198"/>
    </location>
</feature>
<organism evidence="3 4">
    <name type="scientific">Crepidotus variabilis</name>
    <dbReference type="NCBI Taxonomy" id="179855"/>
    <lineage>
        <taxon>Eukaryota</taxon>
        <taxon>Fungi</taxon>
        <taxon>Dikarya</taxon>
        <taxon>Basidiomycota</taxon>
        <taxon>Agaricomycotina</taxon>
        <taxon>Agaricomycetes</taxon>
        <taxon>Agaricomycetidae</taxon>
        <taxon>Agaricales</taxon>
        <taxon>Agaricineae</taxon>
        <taxon>Crepidotaceae</taxon>
        <taxon>Crepidotus</taxon>
    </lineage>
</organism>
<dbReference type="GO" id="GO:0005634">
    <property type="term" value="C:nucleus"/>
    <property type="evidence" value="ECO:0007669"/>
    <property type="project" value="TreeGrafter"/>
</dbReference>
<feature type="domain" description="DUF4211" evidence="2">
    <location>
        <begin position="198"/>
        <end position="329"/>
    </location>
</feature>
<evidence type="ECO:0000256" key="1">
    <source>
        <dbReference type="SAM" id="MobiDB-lite"/>
    </source>
</evidence>
<dbReference type="Proteomes" id="UP000807306">
    <property type="component" value="Unassembled WGS sequence"/>
</dbReference>
<evidence type="ECO:0000313" key="3">
    <source>
        <dbReference type="EMBL" id="KAF9533012.1"/>
    </source>
</evidence>
<keyword evidence="4" id="KW-1185">Reference proteome</keyword>
<reference evidence="3" key="1">
    <citation type="submission" date="2020-11" db="EMBL/GenBank/DDBJ databases">
        <authorList>
            <consortium name="DOE Joint Genome Institute"/>
            <person name="Ahrendt S."/>
            <person name="Riley R."/>
            <person name="Andreopoulos W."/>
            <person name="Labutti K."/>
            <person name="Pangilinan J."/>
            <person name="Ruiz-Duenas F.J."/>
            <person name="Barrasa J.M."/>
            <person name="Sanchez-Garcia M."/>
            <person name="Camarero S."/>
            <person name="Miyauchi S."/>
            <person name="Serrano A."/>
            <person name="Linde D."/>
            <person name="Babiker R."/>
            <person name="Drula E."/>
            <person name="Ayuso-Fernandez I."/>
            <person name="Pacheco R."/>
            <person name="Padilla G."/>
            <person name="Ferreira P."/>
            <person name="Barriuso J."/>
            <person name="Kellner H."/>
            <person name="Castanera R."/>
            <person name="Alfaro M."/>
            <person name="Ramirez L."/>
            <person name="Pisabarro A.G."/>
            <person name="Kuo A."/>
            <person name="Tritt A."/>
            <person name="Lipzen A."/>
            <person name="He G."/>
            <person name="Yan M."/>
            <person name="Ng V."/>
            <person name="Cullen D."/>
            <person name="Martin F."/>
            <person name="Rosso M.-N."/>
            <person name="Henrissat B."/>
            <person name="Hibbett D."/>
            <person name="Martinez A.T."/>
            <person name="Grigoriev I.V."/>
        </authorList>
    </citation>
    <scope>NUCLEOTIDE SEQUENCE</scope>
    <source>
        <strain evidence="3">CBS 506.95</strain>
    </source>
</reference>